<gene>
    <name evidence="2" type="ORF">HK097_001225</name>
</gene>
<organism evidence="2 3">
    <name type="scientific">Rhizophlyctis rosea</name>
    <dbReference type="NCBI Taxonomy" id="64517"/>
    <lineage>
        <taxon>Eukaryota</taxon>
        <taxon>Fungi</taxon>
        <taxon>Fungi incertae sedis</taxon>
        <taxon>Chytridiomycota</taxon>
        <taxon>Chytridiomycota incertae sedis</taxon>
        <taxon>Chytridiomycetes</taxon>
        <taxon>Rhizophlyctidales</taxon>
        <taxon>Rhizophlyctidaceae</taxon>
        <taxon>Rhizophlyctis</taxon>
    </lineage>
</organism>
<name>A0AAD5WZ17_9FUNG</name>
<dbReference type="Proteomes" id="UP001212841">
    <property type="component" value="Unassembled WGS sequence"/>
</dbReference>
<sequence>MAGNDFGVDVSSAKSVEDLHRGVCEKNRRTRRIRHRAQKRYRTVKTTSAKHIVEDAENSLSAIVDFPALPVISKSTKSPVPIVTPATTYSRVAVTPVRKTFPTYVPIIPVQPKKAAHTSVGMRENRRARVSRVSRPVKLAPPAQPKTEKLAVRHVRPVVDLCRDRRRRITSIKRCASKPPSRKDIARSLNAKYLPCIAANDGNMLMPSWVRFSLSWESPVFSTLPVVA</sequence>
<dbReference type="AlphaFoldDB" id="A0AAD5WZ17"/>
<reference evidence="2" key="1">
    <citation type="submission" date="2020-05" db="EMBL/GenBank/DDBJ databases">
        <title>Phylogenomic resolution of chytrid fungi.</title>
        <authorList>
            <person name="Stajich J.E."/>
            <person name="Amses K."/>
            <person name="Simmons R."/>
            <person name="Seto K."/>
            <person name="Myers J."/>
            <person name="Bonds A."/>
            <person name="Quandt C.A."/>
            <person name="Barry K."/>
            <person name="Liu P."/>
            <person name="Grigoriev I."/>
            <person name="Longcore J.E."/>
            <person name="James T.Y."/>
        </authorList>
    </citation>
    <scope>NUCLEOTIDE SEQUENCE</scope>
    <source>
        <strain evidence="2">JEL0318</strain>
    </source>
</reference>
<evidence type="ECO:0000256" key="1">
    <source>
        <dbReference type="SAM" id="MobiDB-lite"/>
    </source>
</evidence>
<accession>A0AAD5WZ17</accession>
<feature type="region of interest" description="Disordered" evidence="1">
    <location>
        <begin position="116"/>
        <end position="146"/>
    </location>
</feature>
<comment type="caution">
    <text evidence="2">The sequence shown here is derived from an EMBL/GenBank/DDBJ whole genome shotgun (WGS) entry which is preliminary data.</text>
</comment>
<protein>
    <submittedName>
        <fullName evidence="2">Uncharacterized protein</fullName>
    </submittedName>
</protein>
<keyword evidence="3" id="KW-1185">Reference proteome</keyword>
<proteinExistence type="predicted"/>
<evidence type="ECO:0000313" key="2">
    <source>
        <dbReference type="EMBL" id="KAJ3045321.1"/>
    </source>
</evidence>
<evidence type="ECO:0000313" key="3">
    <source>
        <dbReference type="Proteomes" id="UP001212841"/>
    </source>
</evidence>
<dbReference type="EMBL" id="JADGJD010001235">
    <property type="protein sequence ID" value="KAJ3045321.1"/>
    <property type="molecule type" value="Genomic_DNA"/>
</dbReference>